<gene>
    <name evidence="6" type="ORF">GXW76_10905</name>
</gene>
<dbReference type="RefSeq" id="WP_211862053.1">
    <property type="nucleotide sequence ID" value="NZ_JAAEDM010000023.1"/>
</dbReference>
<feature type="transmembrane region" description="Helical" evidence="5">
    <location>
        <begin position="171"/>
        <end position="192"/>
    </location>
</feature>
<evidence type="ECO:0000256" key="3">
    <source>
        <dbReference type="ARBA" id="ARBA00022989"/>
    </source>
</evidence>
<dbReference type="GO" id="GO:0005886">
    <property type="term" value="C:plasma membrane"/>
    <property type="evidence" value="ECO:0007669"/>
    <property type="project" value="UniProtKB-SubCell"/>
</dbReference>
<proteinExistence type="inferred from homology"/>
<comment type="subcellular location">
    <subcellularLocation>
        <location evidence="5">Cell membrane</location>
        <topology evidence="5">Multi-pass membrane protein</topology>
    </subcellularLocation>
    <subcellularLocation>
        <location evidence="1">Membrane</location>
        <topology evidence="1">Multi-pass membrane protein</topology>
    </subcellularLocation>
</comment>
<keyword evidence="4 5" id="KW-0472">Membrane</keyword>
<evidence type="ECO:0000313" key="7">
    <source>
        <dbReference type="Proteomes" id="UP001138751"/>
    </source>
</evidence>
<keyword evidence="3 5" id="KW-1133">Transmembrane helix</keyword>
<dbReference type="InterPro" id="IPR051598">
    <property type="entry name" value="TSUP/Inactive_protease-like"/>
</dbReference>
<dbReference type="Proteomes" id="UP001138751">
    <property type="component" value="Unassembled WGS sequence"/>
</dbReference>
<feature type="transmembrane region" description="Helical" evidence="5">
    <location>
        <begin position="204"/>
        <end position="228"/>
    </location>
</feature>
<dbReference type="PANTHER" id="PTHR43701:SF12">
    <property type="entry name" value="MEMBRANE TRANSPORTER PROTEIN YTNM-RELATED"/>
    <property type="match status" value="1"/>
</dbReference>
<feature type="transmembrane region" description="Helical" evidence="5">
    <location>
        <begin position="83"/>
        <end position="104"/>
    </location>
</feature>
<organism evidence="6 7">
    <name type="scientific">Neoroseomonas soli</name>
    <dbReference type="NCBI Taxonomy" id="1081025"/>
    <lineage>
        <taxon>Bacteria</taxon>
        <taxon>Pseudomonadati</taxon>
        <taxon>Pseudomonadota</taxon>
        <taxon>Alphaproteobacteria</taxon>
        <taxon>Acetobacterales</taxon>
        <taxon>Acetobacteraceae</taxon>
        <taxon>Neoroseomonas</taxon>
    </lineage>
</organism>
<feature type="transmembrane region" description="Helical" evidence="5">
    <location>
        <begin position="274"/>
        <end position="292"/>
    </location>
</feature>
<sequence length="305" mass="31725">MQVYLPIAEMSVDALLLLGIGFGVGWLSGLFGVGGGFLLTPLLILIGIPAPVAVASGANQTIGASVSGLIAQWRRGNVDARMGVVLLAGGFVGSSLGVQLFALLRRLGQVDLAVAFFYVVVLGTVGLLMVRESVRAIIRRRRTGGAASPKAHEHTWLHGMPFKMRFRKSRLYISVVPPALVGFGIGILSAVMGVGGGFMLVPAMIYLLGMPTSVVIGTSLFQVVFVAANVTLLQAWQVGTVDIVLTMLLLAGGVAGAQFGAAMGTKLRGEETRALLGLLVLAVALGLAWGLIRAPDNLFAIGPAR</sequence>
<keyword evidence="2 5" id="KW-0812">Transmembrane</keyword>
<evidence type="ECO:0000256" key="4">
    <source>
        <dbReference type="ARBA" id="ARBA00023136"/>
    </source>
</evidence>
<name>A0A9X9WX02_9PROT</name>
<evidence type="ECO:0000256" key="1">
    <source>
        <dbReference type="ARBA" id="ARBA00004141"/>
    </source>
</evidence>
<dbReference type="Pfam" id="PF01925">
    <property type="entry name" value="TauE"/>
    <property type="match status" value="1"/>
</dbReference>
<dbReference type="AlphaFoldDB" id="A0A9X9WX02"/>
<reference evidence="6" key="2">
    <citation type="journal article" date="2021" name="Syst. Appl. Microbiol.">
        <title>Roseomonas hellenica sp. nov., isolated from roots of wild-growing Alkanna tinctoria.</title>
        <authorList>
            <person name="Rat A."/>
            <person name="Naranjo H.D."/>
            <person name="Lebbe L."/>
            <person name="Cnockaert M."/>
            <person name="Krigas N."/>
            <person name="Grigoriadou K."/>
            <person name="Maloupa E."/>
            <person name="Willems A."/>
        </authorList>
    </citation>
    <scope>NUCLEOTIDE SEQUENCE</scope>
    <source>
        <strain evidence="6">LMG 31231</strain>
    </source>
</reference>
<evidence type="ECO:0000256" key="5">
    <source>
        <dbReference type="RuleBase" id="RU363041"/>
    </source>
</evidence>
<feature type="transmembrane region" description="Helical" evidence="5">
    <location>
        <begin position="12"/>
        <end position="38"/>
    </location>
</feature>
<feature type="transmembrane region" description="Helical" evidence="5">
    <location>
        <begin position="44"/>
        <end position="71"/>
    </location>
</feature>
<dbReference type="InterPro" id="IPR002781">
    <property type="entry name" value="TM_pro_TauE-like"/>
</dbReference>
<dbReference type="PANTHER" id="PTHR43701">
    <property type="entry name" value="MEMBRANE TRANSPORTER PROTEIN MJ0441-RELATED"/>
    <property type="match status" value="1"/>
</dbReference>
<accession>A0A9X9WX02</accession>
<evidence type="ECO:0000313" key="6">
    <source>
        <dbReference type="EMBL" id="MBR0671681.1"/>
    </source>
</evidence>
<comment type="similarity">
    <text evidence="5">Belongs to the 4-toluene sulfonate uptake permease (TSUP) (TC 2.A.102) family.</text>
</comment>
<comment type="caution">
    <text evidence="6">The sequence shown here is derived from an EMBL/GenBank/DDBJ whole genome shotgun (WGS) entry which is preliminary data.</text>
</comment>
<dbReference type="EMBL" id="JAAEDM010000023">
    <property type="protein sequence ID" value="MBR0671681.1"/>
    <property type="molecule type" value="Genomic_DNA"/>
</dbReference>
<evidence type="ECO:0000256" key="2">
    <source>
        <dbReference type="ARBA" id="ARBA00022692"/>
    </source>
</evidence>
<keyword evidence="5" id="KW-1003">Cell membrane</keyword>
<feature type="transmembrane region" description="Helical" evidence="5">
    <location>
        <begin position="240"/>
        <end position="262"/>
    </location>
</feature>
<reference evidence="6" key="1">
    <citation type="submission" date="2020-01" db="EMBL/GenBank/DDBJ databases">
        <authorList>
            <person name="Rat A."/>
        </authorList>
    </citation>
    <scope>NUCLEOTIDE SEQUENCE</scope>
    <source>
        <strain evidence="6">LMG 31231</strain>
    </source>
</reference>
<keyword evidence="7" id="KW-1185">Reference proteome</keyword>
<protein>
    <recommendedName>
        <fullName evidence="5">Probable membrane transporter protein</fullName>
    </recommendedName>
</protein>
<feature type="transmembrane region" description="Helical" evidence="5">
    <location>
        <begin position="110"/>
        <end position="130"/>
    </location>
</feature>